<evidence type="ECO:0000313" key="2">
    <source>
        <dbReference type="EMBL" id="THU87923.1"/>
    </source>
</evidence>
<keyword evidence="3" id="KW-1185">Reference proteome</keyword>
<accession>A0A4S8LGP7</accession>
<dbReference type="OrthoDB" id="3254930at2759"/>
<dbReference type="EMBL" id="ML179430">
    <property type="protein sequence ID" value="THU87923.1"/>
    <property type="molecule type" value="Genomic_DNA"/>
</dbReference>
<feature type="domain" description="Helitron helicase-like" evidence="1">
    <location>
        <begin position="4"/>
        <end position="234"/>
    </location>
</feature>
<dbReference type="Proteomes" id="UP000297245">
    <property type="component" value="Unassembled WGS sequence"/>
</dbReference>
<dbReference type="Pfam" id="PF14214">
    <property type="entry name" value="Helitron_like_N"/>
    <property type="match status" value="1"/>
</dbReference>
<name>A0A4S8LGP7_DENBC</name>
<feature type="non-terminal residue" evidence="2">
    <location>
        <position position="1"/>
    </location>
</feature>
<protein>
    <recommendedName>
        <fullName evidence="1">Helitron helicase-like domain-containing protein</fullName>
    </recommendedName>
</protein>
<evidence type="ECO:0000313" key="3">
    <source>
        <dbReference type="Proteomes" id="UP000297245"/>
    </source>
</evidence>
<proteinExistence type="predicted"/>
<organism evidence="2 3">
    <name type="scientific">Dendrothele bispora (strain CBS 962.96)</name>
    <dbReference type="NCBI Taxonomy" id="1314807"/>
    <lineage>
        <taxon>Eukaryota</taxon>
        <taxon>Fungi</taxon>
        <taxon>Dikarya</taxon>
        <taxon>Basidiomycota</taxon>
        <taxon>Agaricomycotina</taxon>
        <taxon>Agaricomycetes</taxon>
        <taxon>Agaricomycetidae</taxon>
        <taxon>Agaricales</taxon>
        <taxon>Agaricales incertae sedis</taxon>
        <taxon>Dendrothele</taxon>
    </lineage>
</organism>
<sequence length="270" mass="30682">YHDKRFQTDISFPFVAFSHEQVKSATTKGFAMAESKQRGDIASRILSVDQSVLANIIQRLSKGDSVKPETEEEKKCYQIIHELDHVGSGVRGSMTSKKYLRNELWSLISYLGAPSWYITFAPSDLTHPICFNISQDNETIKPDLKFSNDDRFRKIIRNPVAGAKFFDFMVNICCVLITRTLTCDVCTWSLFVTMFIKHILGVDSDHDGIFGQTAAHYGTVEQQGRLTLHLHMLLWIKGSYSPQEIRDAILDSNGDFQRKENCGIFGECTH</sequence>
<dbReference type="AlphaFoldDB" id="A0A4S8LGP7"/>
<reference evidence="2 3" key="1">
    <citation type="journal article" date="2019" name="Nat. Ecol. Evol.">
        <title>Megaphylogeny resolves global patterns of mushroom evolution.</title>
        <authorList>
            <person name="Varga T."/>
            <person name="Krizsan K."/>
            <person name="Foldi C."/>
            <person name="Dima B."/>
            <person name="Sanchez-Garcia M."/>
            <person name="Sanchez-Ramirez S."/>
            <person name="Szollosi G.J."/>
            <person name="Szarkandi J.G."/>
            <person name="Papp V."/>
            <person name="Albert L."/>
            <person name="Andreopoulos W."/>
            <person name="Angelini C."/>
            <person name="Antonin V."/>
            <person name="Barry K.W."/>
            <person name="Bougher N.L."/>
            <person name="Buchanan P."/>
            <person name="Buyck B."/>
            <person name="Bense V."/>
            <person name="Catcheside P."/>
            <person name="Chovatia M."/>
            <person name="Cooper J."/>
            <person name="Damon W."/>
            <person name="Desjardin D."/>
            <person name="Finy P."/>
            <person name="Geml J."/>
            <person name="Haridas S."/>
            <person name="Hughes K."/>
            <person name="Justo A."/>
            <person name="Karasinski D."/>
            <person name="Kautmanova I."/>
            <person name="Kiss B."/>
            <person name="Kocsube S."/>
            <person name="Kotiranta H."/>
            <person name="LaButti K.M."/>
            <person name="Lechner B.E."/>
            <person name="Liimatainen K."/>
            <person name="Lipzen A."/>
            <person name="Lukacs Z."/>
            <person name="Mihaltcheva S."/>
            <person name="Morgado L.N."/>
            <person name="Niskanen T."/>
            <person name="Noordeloos M.E."/>
            <person name="Ohm R.A."/>
            <person name="Ortiz-Santana B."/>
            <person name="Ovrebo C."/>
            <person name="Racz N."/>
            <person name="Riley R."/>
            <person name="Savchenko A."/>
            <person name="Shiryaev A."/>
            <person name="Soop K."/>
            <person name="Spirin V."/>
            <person name="Szebenyi C."/>
            <person name="Tomsovsky M."/>
            <person name="Tulloss R.E."/>
            <person name="Uehling J."/>
            <person name="Grigoriev I.V."/>
            <person name="Vagvolgyi C."/>
            <person name="Papp T."/>
            <person name="Martin F.M."/>
            <person name="Miettinen O."/>
            <person name="Hibbett D.S."/>
            <person name="Nagy L.G."/>
        </authorList>
    </citation>
    <scope>NUCLEOTIDE SEQUENCE [LARGE SCALE GENOMIC DNA]</scope>
    <source>
        <strain evidence="2 3">CBS 962.96</strain>
    </source>
</reference>
<evidence type="ECO:0000259" key="1">
    <source>
        <dbReference type="Pfam" id="PF14214"/>
    </source>
</evidence>
<dbReference type="InterPro" id="IPR025476">
    <property type="entry name" value="Helitron_helicase-like"/>
</dbReference>
<gene>
    <name evidence="2" type="ORF">K435DRAFT_680884</name>
</gene>